<evidence type="ECO:0000313" key="2">
    <source>
        <dbReference type="EMBL" id="CAG9335030.1"/>
    </source>
</evidence>
<dbReference type="Gene3D" id="3.40.50.1820">
    <property type="entry name" value="alpha/beta hydrolase"/>
    <property type="match status" value="1"/>
</dbReference>
<evidence type="ECO:0000313" key="3">
    <source>
        <dbReference type="Proteomes" id="UP001162131"/>
    </source>
</evidence>
<protein>
    <recommendedName>
        <fullName evidence="1">Serine hydrolase domain-containing protein</fullName>
    </recommendedName>
</protein>
<feature type="domain" description="Serine hydrolase" evidence="1">
    <location>
        <begin position="181"/>
        <end position="217"/>
    </location>
</feature>
<gene>
    <name evidence="2" type="ORF">BSTOLATCC_MIC62611</name>
</gene>
<evidence type="ECO:0000259" key="1">
    <source>
        <dbReference type="Pfam" id="PF03959"/>
    </source>
</evidence>
<dbReference type="PANTHER" id="PTHR12277">
    <property type="entry name" value="ALPHA/BETA HYDROLASE DOMAIN-CONTAINING PROTEIN"/>
    <property type="match status" value="1"/>
</dbReference>
<name>A0AAU9KAF0_9CILI</name>
<organism evidence="2 3">
    <name type="scientific">Blepharisma stoltei</name>
    <dbReference type="NCBI Taxonomy" id="1481888"/>
    <lineage>
        <taxon>Eukaryota</taxon>
        <taxon>Sar</taxon>
        <taxon>Alveolata</taxon>
        <taxon>Ciliophora</taxon>
        <taxon>Postciliodesmatophora</taxon>
        <taxon>Heterotrichea</taxon>
        <taxon>Heterotrichida</taxon>
        <taxon>Blepharismidae</taxon>
        <taxon>Blepharisma</taxon>
    </lineage>
</organism>
<comment type="caution">
    <text evidence="2">The sequence shown here is derived from an EMBL/GenBank/DDBJ whole genome shotgun (WGS) entry which is preliminary data.</text>
</comment>
<dbReference type="EMBL" id="CAJZBQ010000060">
    <property type="protein sequence ID" value="CAG9335030.1"/>
    <property type="molecule type" value="Genomic_DNA"/>
</dbReference>
<dbReference type="Pfam" id="PF03959">
    <property type="entry name" value="FSH1"/>
    <property type="match status" value="1"/>
</dbReference>
<sequence>MELNALLFPAPPPSYELEEFKDELIWVPRDDKSNISIPCLLLQCEEGSSKILLYFHGNAEDLGLTFDMMDLFRTILKIHVLSMEYPGYGLYSGKPNATRILEDANCVFSFVENVLKVQPSNIFVFGRSIGSGPATWLARHRYPGCLLLMSAYTSIRAVVRNIAGKLAQYLVAERFKNIDCMPYIQCPAFFVHGQKDTLIPYSHSQKLHENCSGASFLHLPPEMDHNNFEYYEDLLLPIATFWNNSQIDVRPDPEGEPYLTVPQEFFIMPEEQPLPKNKGRVNKLMRRFS</sequence>
<accession>A0AAU9KAF0</accession>
<dbReference type="SUPFAM" id="SSF53474">
    <property type="entry name" value="alpha/beta-Hydrolases"/>
    <property type="match status" value="1"/>
</dbReference>
<proteinExistence type="predicted"/>
<dbReference type="PANTHER" id="PTHR12277:SF197">
    <property type="entry name" value="CHROMOSOME UNDETERMINED SCAFFOLD_38, WHOLE GENOME SHOTGUN SEQUENCE"/>
    <property type="match status" value="1"/>
</dbReference>
<dbReference type="AlphaFoldDB" id="A0AAU9KAF0"/>
<dbReference type="InterPro" id="IPR005645">
    <property type="entry name" value="FSH-like_dom"/>
</dbReference>
<reference evidence="2" key="1">
    <citation type="submission" date="2021-09" db="EMBL/GenBank/DDBJ databases">
        <authorList>
            <consortium name="AG Swart"/>
            <person name="Singh M."/>
            <person name="Singh A."/>
            <person name="Seah K."/>
            <person name="Emmerich C."/>
        </authorList>
    </citation>
    <scope>NUCLEOTIDE SEQUENCE</scope>
    <source>
        <strain evidence="2">ATCC30299</strain>
    </source>
</reference>
<keyword evidence="3" id="KW-1185">Reference proteome</keyword>
<dbReference type="InterPro" id="IPR029058">
    <property type="entry name" value="AB_hydrolase_fold"/>
</dbReference>
<dbReference type="Proteomes" id="UP001162131">
    <property type="component" value="Unassembled WGS sequence"/>
</dbReference>